<name>A0AAW4UMI7_9FIRM</name>
<dbReference type="Proteomes" id="UP001197741">
    <property type="component" value="Unassembled WGS sequence"/>
</dbReference>
<sequence>MELKKYQLQVIKDLDRFLELLIEKQNISKAYNALWNEKGINVGIDGMPPYNPELAGVPQVCFKVPTGGGKTFLAANSLKPIFASMPHIHPKAVVWLVPSDAILSQTYKTLTDKNHDYRKKIDVDFGNKVEIYSKQQLLNGQNFNPTSVSDNLSIFVLSYDSFRTSKKDGRKAYQENGSLLPFVRFKQDSSTLLEDIDETALIQVIRKLNPVVIVDDERVIIRTKLEKPSKIKGLALI</sequence>
<keyword evidence="2" id="KW-0378">Hydrolase</keyword>
<gene>
    <name evidence="2" type="ORF">LIZ82_15750</name>
</gene>
<reference evidence="2" key="1">
    <citation type="submission" date="2021-10" db="EMBL/GenBank/DDBJ databases">
        <title>Collection of gut derived symbiotic bacterial strains cultured from healthy donors.</title>
        <authorList>
            <person name="Lin H."/>
            <person name="Littmann E."/>
            <person name="Kohout C."/>
            <person name="Pamer E.G."/>
        </authorList>
    </citation>
    <scope>NUCLEOTIDE SEQUENCE</scope>
    <source>
        <strain evidence="2">DFI.7.28A</strain>
    </source>
</reference>
<keyword evidence="2" id="KW-0547">Nucleotide-binding</keyword>
<feature type="domain" description="Helicase/UvrB N-terminal" evidence="1">
    <location>
        <begin position="1"/>
        <end position="176"/>
    </location>
</feature>
<dbReference type="SUPFAM" id="SSF52540">
    <property type="entry name" value="P-loop containing nucleoside triphosphate hydrolases"/>
    <property type="match status" value="1"/>
</dbReference>
<evidence type="ECO:0000313" key="2">
    <source>
        <dbReference type="EMBL" id="MCB6962325.1"/>
    </source>
</evidence>
<dbReference type="Gene3D" id="3.40.50.300">
    <property type="entry name" value="P-loop containing nucleotide triphosphate hydrolases"/>
    <property type="match status" value="1"/>
</dbReference>
<dbReference type="EMBL" id="JAJCJQ010000048">
    <property type="protein sequence ID" value="MCB6962325.1"/>
    <property type="molecule type" value="Genomic_DNA"/>
</dbReference>
<accession>A0AAW4UMI7</accession>
<keyword evidence="2" id="KW-0347">Helicase</keyword>
<dbReference type="Pfam" id="PF04851">
    <property type="entry name" value="ResIII"/>
    <property type="match status" value="1"/>
</dbReference>
<proteinExistence type="predicted"/>
<dbReference type="GO" id="GO:0004386">
    <property type="term" value="F:helicase activity"/>
    <property type="evidence" value="ECO:0007669"/>
    <property type="project" value="UniProtKB-KW"/>
</dbReference>
<dbReference type="RefSeq" id="WP_306783505.1">
    <property type="nucleotide sequence ID" value="NZ_JAJCJQ010000048.1"/>
</dbReference>
<dbReference type="GO" id="GO:0016787">
    <property type="term" value="F:hydrolase activity"/>
    <property type="evidence" value="ECO:0007669"/>
    <property type="project" value="InterPro"/>
</dbReference>
<comment type="caution">
    <text evidence="2">The sequence shown here is derived from an EMBL/GenBank/DDBJ whole genome shotgun (WGS) entry which is preliminary data.</text>
</comment>
<dbReference type="InterPro" id="IPR027417">
    <property type="entry name" value="P-loop_NTPase"/>
</dbReference>
<keyword evidence="2" id="KW-0067">ATP-binding</keyword>
<dbReference type="AlphaFoldDB" id="A0AAW4UMI7"/>
<evidence type="ECO:0000259" key="1">
    <source>
        <dbReference type="Pfam" id="PF04851"/>
    </source>
</evidence>
<evidence type="ECO:0000313" key="3">
    <source>
        <dbReference type="Proteomes" id="UP001197741"/>
    </source>
</evidence>
<dbReference type="GO" id="GO:0005524">
    <property type="term" value="F:ATP binding"/>
    <property type="evidence" value="ECO:0007669"/>
    <property type="project" value="InterPro"/>
</dbReference>
<dbReference type="GO" id="GO:0003677">
    <property type="term" value="F:DNA binding"/>
    <property type="evidence" value="ECO:0007669"/>
    <property type="project" value="InterPro"/>
</dbReference>
<protein>
    <submittedName>
        <fullName evidence="2">DEAD/DEAH box helicase family protein</fullName>
    </submittedName>
</protein>
<dbReference type="InterPro" id="IPR006935">
    <property type="entry name" value="Helicase/UvrB_N"/>
</dbReference>
<organism evidence="2 3">
    <name type="scientific">Agathobacter rectalis</name>
    <dbReference type="NCBI Taxonomy" id="39491"/>
    <lineage>
        <taxon>Bacteria</taxon>
        <taxon>Bacillati</taxon>
        <taxon>Bacillota</taxon>
        <taxon>Clostridia</taxon>
        <taxon>Lachnospirales</taxon>
        <taxon>Lachnospiraceae</taxon>
        <taxon>Agathobacter</taxon>
    </lineage>
</organism>